<sequence length="617" mass="68907">MKIIVMMYVTLSVLVLGSLAAEKPNILWIYAEDTSPWIGCYGDEINAGKTPNIDSMADAGVLFTRAFVPAPVCSATRSALMVGQNSIRFGGHEHRSSRGGTKIHLPDGYKLLPQIMQEHGYTTFNNGKTDYNYIWDQGAYSYTSKSKADFSDLINRQPFFGQIQTKGGKNNTSKFPEARKVKSSGVTVPADYPDNTIFRDVVAQHYDAIRMDDDLIGAILNGLKEAGLAEKTIVVYFSDHGANNLLRHKQMTTEGGLHVPFVVLGPENYVPKKTVRNDLVDMLDLTATTLAWAGIEQPSWYEGQNLFADDFEERSFVGAQKDRLDHTIDRVRSIRTDQYRYVRNYKLDRIFLQPQYRDRKNYTQNLHQLYREGKLSARHKAIYFGERPAEELYEVSIDPCMMQDLAGDPAFAGELIRHRNLMDTWLAVGDLGAGEESVETLKFNGENQKWGEGVNVEYETVRPDSDGDGLSDKWEKLNNRDPNDGLLLFEFDCGGWQTEGWDSDDIKSNLAGYLGYLEFALDENHGTIRRKGLKITASESDEALVIKLRTDADLEISASANGREIGGGTLQGNNEFGSVKIGLDPSTWSGSIQTLEIMFTGAAGAAVEIDSIKVERE</sequence>
<evidence type="ECO:0000313" key="5">
    <source>
        <dbReference type="Proteomes" id="UP000366872"/>
    </source>
</evidence>
<comment type="similarity">
    <text evidence="1">Belongs to the sulfatase family.</text>
</comment>
<dbReference type="InterPro" id="IPR050738">
    <property type="entry name" value="Sulfatase"/>
</dbReference>
<evidence type="ECO:0000313" key="4">
    <source>
        <dbReference type="EMBL" id="VGO11996.1"/>
    </source>
</evidence>
<name>A0A6C2TXK8_PONDE</name>
<dbReference type="Proteomes" id="UP000366872">
    <property type="component" value="Unassembled WGS sequence"/>
</dbReference>
<reference evidence="4 5" key="1">
    <citation type="submission" date="2019-04" db="EMBL/GenBank/DDBJ databases">
        <authorList>
            <person name="Van Vliet M D."/>
        </authorList>
    </citation>
    <scope>NUCLEOTIDE SEQUENCE [LARGE SCALE GENOMIC DNA]</scope>
    <source>
        <strain evidence="4 5">F1</strain>
    </source>
</reference>
<feature type="domain" description="Sulfatase N-terminal" evidence="3">
    <location>
        <begin position="24"/>
        <end position="295"/>
    </location>
</feature>
<dbReference type="InterPro" id="IPR000917">
    <property type="entry name" value="Sulfatase_N"/>
</dbReference>
<proteinExistence type="inferred from homology"/>
<dbReference type="SUPFAM" id="SSF53649">
    <property type="entry name" value="Alkaline phosphatase-like"/>
    <property type="match status" value="1"/>
</dbReference>
<accession>A0A6C2TXK8</accession>
<evidence type="ECO:0000256" key="2">
    <source>
        <dbReference type="ARBA" id="ARBA00022801"/>
    </source>
</evidence>
<dbReference type="AlphaFoldDB" id="A0A6C2TXK8"/>
<dbReference type="CDD" id="cd16027">
    <property type="entry name" value="SGSH"/>
    <property type="match status" value="1"/>
</dbReference>
<dbReference type="InterPro" id="IPR017850">
    <property type="entry name" value="Alkaline_phosphatase_core_sf"/>
</dbReference>
<dbReference type="Gene3D" id="3.40.720.10">
    <property type="entry name" value="Alkaline Phosphatase, subunit A"/>
    <property type="match status" value="1"/>
</dbReference>
<keyword evidence="5" id="KW-1185">Reference proteome</keyword>
<dbReference type="EMBL" id="CAAHFG010000001">
    <property type="protein sequence ID" value="VGO11996.1"/>
    <property type="molecule type" value="Genomic_DNA"/>
</dbReference>
<gene>
    <name evidence="4" type="primary">atsA_24</name>
    <name evidence="4" type="ORF">PDESU_00544</name>
</gene>
<dbReference type="PANTHER" id="PTHR42693">
    <property type="entry name" value="ARYLSULFATASE FAMILY MEMBER"/>
    <property type="match status" value="1"/>
</dbReference>
<dbReference type="PANTHER" id="PTHR42693:SF53">
    <property type="entry name" value="ENDO-4-O-SULFATASE"/>
    <property type="match status" value="1"/>
</dbReference>
<organism evidence="4 5">
    <name type="scientific">Pontiella desulfatans</name>
    <dbReference type="NCBI Taxonomy" id="2750659"/>
    <lineage>
        <taxon>Bacteria</taxon>
        <taxon>Pseudomonadati</taxon>
        <taxon>Kiritimatiellota</taxon>
        <taxon>Kiritimatiellia</taxon>
        <taxon>Kiritimatiellales</taxon>
        <taxon>Pontiellaceae</taxon>
        <taxon>Pontiella</taxon>
    </lineage>
</organism>
<dbReference type="Pfam" id="PF00884">
    <property type="entry name" value="Sulfatase"/>
    <property type="match status" value="1"/>
</dbReference>
<protein>
    <submittedName>
        <fullName evidence="4">Arylsulfatase</fullName>
    </submittedName>
</protein>
<keyword evidence="2" id="KW-0378">Hydrolase</keyword>
<dbReference type="RefSeq" id="WP_168441912.1">
    <property type="nucleotide sequence ID" value="NZ_CAAHFG010000001.1"/>
</dbReference>
<dbReference type="GO" id="GO:0004065">
    <property type="term" value="F:arylsulfatase activity"/>
    <property type="evidence" value="ECO:0007669"/>
    <property type="project" value="TreeGrafter"/>
</dbReference>
<evidence type="ECO:0000259" key="3">
    <source>
        <dbReference type="Pfam" id="PF00884"/>
    </source>
</evidence>
<evidence type="ECO:0000256" key="1">
    <source>
        <dbReference type="ARBA" id="ARBA00008779"/>
    </source>
</evidence>